<dbReference type="PRINTS" id="PR00413">
    <property type="entry name" value="HADHALOGNASE"/>
</dbReference>
<evidence type="ECO:0000313" key="4">
    <source>
        <dbReference type="EMBL" id="RCW76785.1"/>
    </source>
</evidence>
<dbReference type="InterPro" id="IPR051400">
    <property type="entry name" value="HAD-like_hydrolase"/>
</dbReference>
<dbReference type="RefSeq" id="WP_114351561.1">
    <property type="nucleotide sequence ID" value="NZ_QPJJ01000002.1"/>
</dbReference>
<protein>
    <submittedName>
        <fullName evidence="4">Putative hydrolase of the HAD superfamily</fullName>
    </submittedName>
</protein>
<dbReference type="InterPro" id="IPR041492">
    <property type="entry name" value="HAD_2"/>
</dbReference>
<dbReference type="GO" id="GO:0044281">
    <property type="term" value="P:small molecule metabolic process"/>
    <property type="evidence" value="ECO:0007669"/>
    <property type="project" value="UniProtKB-ARBA"/>
</dbReference>
<dbReference type="InterPro" id="IPR023214">
    <property type="entry name" value="HAD_sf"/>
</dbReference>
<evidence type="ECO:0000256" key="1">
    <source>
        <dbReference type="ARBA" id="ARBA00001946"/>
    </source>
</evidence>
<dbReference type="InterPro" id="IPR036412">
    <property type="entry name" value="HAD-like_sf"/>
</dbReference>
<dbReference type="Pfam" id="PF13419">
    <property type="entry name" value="HAD_2"/>
    <property type="match status" value="1"/>
</dbReference>
<keyword evidence="5" id="KW-1185">Reference proteome</keyword>
<organism evidence="4 5">
    <name type="scientific">Saliterribacillus persicus</name>
    <dbReference type="NCBI Taxonomy" id="930114"/>
    <lineage>
        <taxon>Bacteria</taxon>
        <taxon>Bacillati</taxon>
        <taxon>Bacillota</taxon>
        <taxon>Bacilli</taxon>
        <taxon>Bacillales</taxon>
        <taxon>Bacillaceae</taxon>
        <taxon>Saliterribacillus</taxon>
    </lineage>
</organism>
<dbReference type="PANTHER" id="PTHR46470:SF4">
    <property type="entry name" value="5-AMINO-6-(5-PHOSPHO-D-RIBITYLAMINO)URACIL PHOSPHATASE YIGB"/>
    <property type="match status" value="1"/>
</dbReference>
<dbReference type="Proteomes" id="UP000252585">
    <property type="component" value="Unassembled WGS sequence"/>
</dbReference>
<dbReference type="NCBIfam" id="TIGR01549">
    <property type="entry name" value="HAD-SF-IA-v1"/>
    <property type="match status" value="1"/>
</dbReference>
<evidence type="ECO:0000256" key="3">
    <source>
        <dbReference type="ARBA" id="ARBA00022842"/>
    </source>
</evidence>
<dbReference type="PANTHER" id="PTHR46470">
    <property type="entry name" value="N-ACYLNEURAMINATE-9-PHOSPHATASE"/>
    <property type="match status" value="1"/>
</dbReference>
<evidence type="ECO:0000256" key="2">
    <source>
        <dbReference type="ARBA" id="ARBA00022801"/>
    </source>
</evidence>
<dbReference type="SFLD" id="SFLDG01129">
    <property type="entry name" value="C1.5:_HAD__Beta-PGM__Phosphata"/>
    <property type="match status" value="1"/>
</dbReference>
<dbReference type="SUPFAM" id="SSF56784">
    <property type="entry name" value="HAD-like"/>
    <property type="match status" value="1"/>
</dbReference>
<sequence>MIFFDIDGTLLDHEEAEKMAAIDFYKAFGQELEYSEAEFGEIWYNLSIKYFEKFLTKELSFQDQRRMRMKDMFGHQLSNEHADSKFKSYLNLYKRNWGPYDDVITCLEQLKQLGHRLGIISNGDYKQQLEKLVSLGIHNFFDCIFTSSEIGVSKPNLIIFQKACKEANVQVHKSYYIGDRLETDALGSKEAGMIGIWLNRKNNATHQDIKVIHNLEELVPILN</sequence>
<comment type="caution">
    <text evidence="4">The sequence shown here is derived from an EMBL/GenBank/DDBJ whole genome shotgun (WGS) entry which is preliminary data.</text>
</comment>
<evidence type="ECO:0000313" key="5">
    <source>
        <dbReference type="Proteomes" id="UP000252585"/>
    </source>
</evidence>
<gene>
    <name evidence="4" type="ORF">DFR57_10260</name>
</gene>
<keyword evidence="2 4" id="KW-0378">Hydrolase</keyword>
<proteinExistence type="predicted"/>
<name>A0A368Y9J8_9BACI</name>
<dbReference type="EMBL" id="QPJJ01000002">
    <property type="protein sequence ID" value="RCW76785.1"/>
    <property type="molecule type" value="Genomic_DNA"/>
</dbReference>
<dbReference type="Gene3D" id="1.20.120.710">
    <property type="entry name" value="Haloacid dehalogenase hydrolase-like domain"/>
    <property type="match status" value="1"/>
</dbReference>
<dbReference type="SFLD" id="SFLDS00003">
    <property type="entry name" value="Haloacid_Dehalogenase"/>
    <property type="match status" value="1"/>
</dbReference>
<reference evidence="4 5" key="1">
    <citation type="submission" date="2018-07" db="EMBL/GenBank/DDBJ databases">
        <title>Genomic Encyclopedia of Type Strains, Phase IV (KMG-IV): sequencing the most valuable type-strain genomes for metagenomic binning, comparative biology and taxonomic classification.</title>
        <authorList>
            <person name="Goeker M."/>
        </authorList>
    </citation>
    <scope>NUCLEOTIDE SEQUENCE [LARGE SCALE GENOMIC DNA]</scope>
    <source>
        <strain evidence="4 5">DSM 27696</strain>
    </source>
</reference>
<dbReference type="Gene3D" id="3.40.50.1000">
    <property type="entry name" value="HAD superfamily/HAD-like"/>
    <property type="match status" value="1"/>
</dbReference>
<comment type="cofactor">
    <cofactor evidence="1">
        <name>Mg(2+)</name>
        <dbReference type="ChEBI" id="CHEBI:18420"/>
    </cofactor>
</comment>
<accession>A0A368Y9J8</accession>
<keyword evidence="3" id="KW-0460">Magnesium</keyword>
<dbReference type="OrthoDB" id="25198at2"/>
<dbReference type="InterPro" id="IPR006439">
    <property type="entry name" value="HAD-SF_hydro_IA"/>
</dbReference>
<dbReference type="GO" id="GO:0016787">
    <property type="term" value="F:hydrolase activity"/>
    <property type="evidence" value="ECO:0007669"/>
    <property type="project" value="UniProtKB-KW"/>
</dbReference>
<dbReference type="AlphaFoldDB" id="A0A368Y9J8"/>